<feature type="region of interest" description="Disordered" evidence="1">
    <location>
        <begin position="1"/>
        <end position="58"/>
    </location>
</feature>
<proteinExistence type="predicted"/>
<reference evidence="2" key="2">
    <citation type="submission" date="2022-01" db="EMBL/GenBank/DDBJ databases">
        <authorList>
            <person name="Yamashiro T."/>
            <person name="Shiraishi A."/>
            <person name="Satake H."/>
            <person name="Nakayama K."/>
        </authorList>
    </citation>
    <scope>NUCLEOTIDE SEQUENCE</scope>
</reference>
<reference evidence="2" key="1">
    <citation type="journal article" date="2022" name="Int. J. Mol. Sci.">
        <title>Draft Genome of Tanacetum Coccineum: Genomic Comparison of Closely Related Tanacetum-Family Plants.</title>
        <authorList>
            <person name="Yamashiro T."/>
            <person name="Shiraishi A."/>
            <person name="Nakayama K."/>
            <person name="Satake H."/>
        </authorList>
    </citation>
    <scope>NUCLEOTIDE SEQUENCE</scope>
</reference>
<dbReference type="EMBL" id="BQNB010009116">
    <property type="protein sequence ID" value="GJS58974.1"/>
    <property type="molecule type" value="Genomic_DNA"/>
</dbReference>
<protein>
    <submittedName>
        <fullName evidence="2">Uncharacterized protein</fullName>
    </submittedName>
</protein>
<comment type="caution">
    <text evidence="2">The sequence shown here is derived from an EMBL/GenBank/DDBJ whole genome shotgun (WGS) entry which is preliminary data.</text>
</comment>
<organism evidence="2 3">
    <name type="scientific">Tanacetum coccineum</name>
    <dbReference type="NCBI Taxonomy" id="301880"/>
    <lineage>
        <taxon>Eukaryota</taxon>
        <taxon>Viridiplantae</taxon>
        <taxon>Streptophyta</taxon>
        <taxon>Embryophyta</taxon>
        <taxon>Tracheophyta</taxon>
        <taxon>Spermatophyta</taxon>
        <taxon>Magnoliopsida</taxon>
        <taxon>eudicotyledons</taxon>
        <taxon>Gunneridae</taxon>
        <taxon>Pentapetalae</taxon>
        <taxon>asterids</taxon>
        <taxon>campanulids</taxon>
        <taxon>Asterales</taxon>
        <taxon>Asteraceae</taxon>
        <taxon>Asteroideae</taxon>
        <taxon>Anthemideae</taxon>
        <taxon>Anthemidinae</taxon>
        <taxon>Tanacetum</taxon>
    </lineage>
</organism>
<feature type="compositionally biased region" description="Acidic residues" evidence="1">
    <location>
        <begin position="29"/>
        <end position="39"/>
    </location>
</feature>
<evidence type="ECO:0000313" key="3">
    <source>
        <dbReference type="Proteomes" id="UP001151760"/>
    </source>
</evidence>
<keyword evidence="3" id="KW-1185">Reference proteome</keyword>
<dbReference type="Proteomes" id="UP001151760">
    <property type="component" value="Unassembled WGS sequence"/>
</dbReference>
<name>A0ABQ4X1G3_9ASTR</name>
<feature type="compositionally biased region" description="Polar residues" evidence="1">
    <location>
        <begin position="16"/>
        <end position="28"/>
    </location>
</feature>
<evidence type="ECO:0000313" key="2">
    <source>
        <dbReference type="EMBL" id="GJS58974.1"/>
    </source>
</evidence>
<sequence length="93" mass="9702">MSCSSSSYTAHDASESGYTASLSRQPIQDSEEDPSEDEVNSIHSPTPTPTSVPSLPTCQGELGILASQGDTVLAFSVGGSTHVLCSWGCYDMD</sequence>
<evidence type="ECO:0000256" key="1">
    <source>
        <dbReference type="SAM" id="MobiDB-lite"/>
    </source>
</evidence>
<accession>A0ABQ4X1G3</accession>
<gene>
    <name evidence="2" type="ORF">Tco_0653758</name>
</gene>